<dbReference type="InterPro" id="IPR035919">
    <property type="entry name" value="EAL_sf"/>
</dbReference>
<dbReference type="PANTHER" id="PTHR44757">
    <property type="entry name" value="DIGUANYLATE CYCLASE DGCP"/>
    <property type="match status" value="1"/>
</dbReference>
<dbReference type="Gene3D" id="3.30.70.270">
    <property type="match status" value="1"/>
</dbReference>
<keyword evidence="1" id="KW-0472">Membrane</keyword>
<dbReference type="CDD" id="cd01948">
    <property type="entry name" value="EAL"/>
    <property type="match status" value="1"/>
</dbReference>
<evidence type="ECO:0000313" key="4">
    <source>
        <dbReference type="EMBL" id="AOY88458.1"/>
    </source>
</evidence>
<evidence type="ECO:0000256" key="1">
    <source>
        <dbReference type="SAM" id="Phobius"/>
    </source>
</evidence>
<dbReference type="Proteomes" id="UP000177445">
    <property type="component" value="Chromosome"/>
</dbReference>
<sequence>MARELFRQEDIWSTSRRIPLLDSILRADPALVGFGLARPDGTLVRVSSNLDLSMLPNLRTNPETTESFAQVLESSSMVLGRTYYVEAMGSWVIPIRKALRSSEGDVVAVMTAGLSIGSGSTVFDQTLHDGKNDSVILYRETDGYVQFMSRDSVEPEQFSQMSIPIAERLSNRQNIEQQRNLRSEDVKTSKEAISVRAQREGQDVLLAGVFNDRYQLWVLSEIRMAPIYREFAQSFVGYSLVFAAVITVLFLLFRVIDRAERKRHRELIFQSRHDDLTGLLNRFGLLSCIDRLIAKGRPFGLVVVNIDNFRGINDRYGEEYGDRTLQEFSRRLWKMLDSSDELARLGGDEFAVLTRNADLQALEKACTSVVRRMAETVEVGHLQLRVTASVGVVIFPDHGESFSDLIRGAHLAVYEAKKDRNSACVYLKEMEMTYLRRLAIEQRLRYGLASEAPYIVYQPQVDESGQTVALEALARWQDEELGFVSPPEFIEVAEQSGLMVPLGHYFLERSIREFSTLCSELDDHLDLAVNISVIQFTQPDFVESVMNVLAKYGLPPGRLVLEITETLFMYNFDQVLNTLERLRAEGIRISMDDFGTGYSSLSLLRKLPIDELKIDKSFIDNILDDDKARNMIESIVAIASSHNMVLIAEGVELEAQVNALMQMGCHRFQGYYFSKPVPMARIREQLLSPTA</sequence>
<dbReference type="CDD" id="cd18773">
    <property type="entry name" value="PDC1_HK_sensor"/>
    <property type="match status" value="1"/>
</dbReference>
<accession>A0A1D9GLE1</accession>
<dbReference type="CDD" id="cd01949">
    <property type="entry name" value="GGDEF"/>
    <property type="match status" value="1"/>
</dbReference>
<proteinExistence type="predicted"/>
<protein>
    <submittedName>
        <fullName evidence="4">GGDEF-domain containing protein</fullName>
    </submittedName>
</protein>
<dbReference type="SUPFAM" id="SSF55073">
    <property type="entry name" value="Nucleotide cyclase"/>
    <property type="match status" value="1"/>
</dbReference>
<dbReference type="PANTHER" id="PTHR44757:SF2">
    <property type="entry name" value="BIOFILM ARCHITECTURE MAINTENANCE PROTEIN MBAA"/>
    <property type="match status" value="1"/>
</dbReference>
<dbReference type="InterPro" id="IPR052155">
    <property type="entry name" value="Biofilm_reg_signaling"/>
</dbReference>
<dbReference type="AlphaFoldDB" id="A0A1D9GLE1"/>
<keyword evidence="1" id="KW-1133">Transmembrane helix</keyword>
<evidence type="ECO:0000259" key="2">
    <source>
        <dbReference type="PROSITE" id="PS50883"/>
    </source>
</evidence>
<keyword evidence="5" id="KW-1185">Reference proteome</keyword>
<dbReference type="Gene3D" id="3.20.20.450">
    <property type="entry name" value="EAL domain"/>
    <property type="match status" value="1"/>
</dbReference>
<dbReference type="PROSITE" id="PS50887">
    <property type="entry name" value="GGDEF"/>
    <property type="match status" value="1"/>
</dbReference>
<name>A0A1D9GLE1_9GAMM</name>
<feature type="transmembrane region" description="Helical" evidence="1">
    <location>
        <begin position="235"/>
        <end position="256"/>
    </location>
</feature>
<dbReference type="InterPro" id="IPR000160">
    <property type="entry name" value="GGDEF_dom"/>
</dbReference>
<dbReference type="PROSITE" id="PS50883">
    <property type="entry name" value="EAL"/>
    <property type="match status" value="1"/>
</dbReference>
<organism evidence="4 5">
    <name type="scientific">Marinobacter salinus</name>
    <dbReference type="NCBI Taxonomy" id="1874317"/>
    <lineage>
        <taxon>Bacteria</taxon>
        <taxon>Pseudomonadati</taxon>
        <taxon>Pseudomonadota</taxon>
        <taxon>Gammaproteobacteria</taxon>
        <taxon>Pseudomonadales</taxon>
        <taxon>Marinobacteraceae</taxon>
        <taxon>Marinobacter</taxon>
    </lineage>
</organism>
<dbReference type="SMART" id="SM00052">
    <property type="entry name" value="EAL"/>
    <property type="match status" value="1"/>
</dbReference>
<dbReference type="InterPro" id="IPR001633">
    <property type="entry name" value="EAL_dom"/>
</dbReference>
<dbReference type="Pfam" id="PF00990">
    <property type="entry name" value="GGDEF"/>
    <property type="match status" value="1"/>
</dbReference>
<dbReference type="KEGG" id="msq:BKP64_09930"/>
<dbReference type="InterPro" id="IPR043128">
    <property type="entry name" value="Rev_trsase/Diguanyl_cyclase"/>
</dbReference>
<dbReference type="Pfam" id="PF00563">
    <property type="entry name" value="EAL"/>
    <property type="match status" value="1"/>
</dbReference>
<keyword evidence="1" id="KW-0812">Transmembrane</keyword>
<dbReference type="Gene3D" id="3.30.450.20">
    <property type="entry name" value="PAS domain"/>
    <property type="match status" value="1"/>
</dbReference>
<dbReference type="SMART" id="SM00267">
    <property type="entry name" value="GGDEF"/>
    <property type="match status" value="1"/>
</dbReference>
<dbReference type="SUPFAM" id="SSF141868">
    <property type="entry name" value="EAL domain-like"/>
    <property type="match status" value="1"/>
</dbReference>
<evidence type="ECO:0000259" key="3">
    <source>
        <dbReference type="PROSITE" id="PS50887"/>
    </source>
</evidence>
<feature type="domain" description="GGDEF" evidence="3">
    <location>
        <begin position="297"/>
        <end position="428"/>
    </location>
</feature>
<dbReference type="STRING" id="1874317.BKP64_09930"/>
<dbReference type="InterPro" id="IPR029787">
    <property type="entry name" value="Nucleotide_cyclase"/>
</dbReference>
<dbReference type="EMBL" id="CP017715">
    <property type="protein sequence ID" value="AOY88458.1"/>
    <property type="molecule type" value="Genomic_DNA"/>
</dbReference>
<reference evidence="4 5" key="1">
    <citation type="submission" date="2016-10" db="EMBL/GenBank/DDBJ databases">
        <title>Marinobacter salinus sp. nov., a moderately halophilic bacterium isolated from a tidal flat environment.</title>
        <authorList>
            <person name="Park S.-J."/>
        </authorList>
    </citation>
    <scope>NUCLEOTIDE SEQUENCE [LARGE SCALE GENOMIC DNA]</scope>
    <source>
        <strain evidence="4 5">Hb8</strain>
    </source>
</reference>
<feature type="domain" description="EAL" evidence="2">
    <location>
        <begin position="437"/>
        <end position="690"/>
    </location>
</feature>
<dbReference type="NCBIfam" id="TIGR00254">
    <property type="entry name" value="GGDEF"/>
    <property type="match status" value="1"/>
</dbReference>
<gene>
    <name evidence="4" type="ORF">BKP64_09930</name>
</gene>
<dbReference type="RefSeq" id="WP_070969229.1">
    <property type="nucleotide sequence ID" value="NZ_CP017715.1"/>
</dbReference>
<evidence type="ECO:0000313" key="5">
    <source>
        <dbReference type="Proteomes" id="UP000177445"/>
    </source>
</evidence>